<name>X1NMI0_9ZZZZ</name>
<dbReference type="AlphaFoldDB" id="X1NMI0"/>
<organism evidence="1">
    <name type="scientific">marine sediment metagenome</name>
    <dbReference type="NCBI Taxonomy" id="412755"/>
    <lineage>
        <taxon>unclassified sequences</taxon>
        <taxon>metagenomes</taxon>
        <taxon>ecological metagenomes</taxon>
    </lineage>
</organism>
<comment type="caution">
    <text evidence="1">The sequence shown here is derived from an EMBL/GenBank/DDBJ whole genome shotgun (WGS) entry which is preliminary data.</text>
</comment>
<dbReference type="EMBL" id="BARV01024168">
    <property type="protein sequence ID" value="GAI44818.1"/>
    <property type="molecule type" value="Genomic_DNA"/>
</dbReference>
<accession>X1NMI0</accession>
<protein>
    <submittedName>
        <fullName evidence="1">Uncharacterized protein</fullName>
    </submittedName>
</protein>
<reference evidence="1" key="1">
    <citation type="journal article" date="2014" name="Front. Microbiol.">
        <title>High frequency of phylogenetically diverse reductive dehalogenase-homologous genes in deep subseafloor sedimentary metagenomes.</title>
        <authorList>
            <person name="Kawai M."/>
            <person name="Futagami T."/>
            <person name="Toyoda A."/>
            <person name="Takaki Y."/>
            <person name="Nishi S."/>
            <person name="Hori S."/>
            <person name="Arai W."/>
            <person name="Tsubouchi T."/>
            <person name="Morono Y."/>
            <person name="Uchiyama I."/>
            <person name="Ito T."/>
            <person name="Fujiyama A."/>
            <person name="Inagaki F."/>
            <person name="Takami H."/>
        </authorList>
    </citation>
    <scope>NUCLEOTIDE SEQUENCE</scope>
    <source>
        <strain evidence="1">Expedition CK06-06</strain>
    </source>
</reference>
<evidence type="ECO:0000313" key="1">
    <source>
        <dbReference type="EMBL" id="GAI44818.1"/>
    </source>
</evidence>
<proteinExistence type="predicted"/>
<sequence length="61" mass="7305">MKQFIKVSYRAENELPELDKEIQDLLKTIGFHLSGAGFYFNLFRDPRLGKRDLNFERKIEE</sequence>
<gene>
    <name evidence="1" type="ORF">S06H3_39496</name>
</gene>